<sequence>MKGAKALIIGGSAGSLDVLLKVLPQVSPDISFPIVIVVHRKHGADSLLPSLLSSRTKLKVKEVDEKEKILAGTIYIAPSDYHLLIEQDQTFSLDYSEKINYSRPAIDATFQTAAEVYGAKLVCLLLSGSNADGVNGLKTVKIWGGTTAIQDPDTAQVAYMPAQAKLNVEIDAVLSIEDMGEFINLLS</sequence>
<evidence type="ECO:0000313" key="6">
    <source>
        <dbReference type="EMBL" id="SMC69145.1"/>
    </source>
</evidence>
<organism evidence="6 7">
    <name type="scientific">Pedobacter africanus</name>
    <dbReference type="NCBI Taxonomy" id="151894"/>
    <lineage>
        <taxon>Bacteria</taxon>
        <taxon>Pseudomonadati</taxon>
        <taxon>Bacteroidota</taxon>
        <taxon>Sphingobacteriia</taxon>
        <taxon>Sphingobacteriales</taxon>
        <taxon>Sphingobacteriaceae</taxon>
        <taxon>Pedobacter</taxon>
    </lineage>
</organism>
<dbReference type="Gene3D" id="3.40.50.180">
    <property type="entry name" value="Methylesterase CheB, C-terminal domain"/>
    <property type="match status" value="1"/>
</dbReference>
<reference evidence="7" key="1">
    <citation type="submission" date="2017-04" db="EMBL/GenBank/DDBJ databases">
        <authorList>
            <person name="Varghese N."/>
            <person name="Submissions S."/>
        </authorList>
    </citation>
    <scope>NUCLEOTIDE SEQUENCE [LARGE SCALE GENOMIC DNA]</scope>
    <source>
        <strain evidence="7">DSM 12126</strain>
    </source>
</reference>
<feature type="active site" evidence="4">
    <location>
        <position position="132"/>
    </location>
</feature>
<evidence type="ECO:0000259" key="5">
    <source>
        <dbReference type="PROSITE" id="PS50122"/>
    </source>
</evidence>
<dbReference type="GO" id="GO:0000156">
    <property type="term" value="F:phosphorelay response regulator activity"/>
    <property type="evidence" value="ECO:0007669"/>
    <property type="project" value="InterPro"/>
</dbReference>
<dbReference type="EC" id="3.1.1.61" evidence="2"/>
<dbReference type="GO" id="GO:0008984">
    <property type="term" value="F:protein-glutamate methylesterase activity"/>
    <property type="evidence" value="ECO:0007669"/>
    <property type="project" value="UniProtKB-EC"/>
</dbReference>
<evidence type="ECO:0000256" key="1">
    <source>
        <dbReference type="ARBA" id="ARBA00022801"/>
    </source>
</evidence>
<dbReference type="Proteomes" id="UP000192756">
    <property type="component" value="Unassembled WGS sequence"/>
</dbReference>
<proteinExistence type="predicted"/>
<evidence type="ECO:0000256" key="3">
    <source>
        <dbReference type="ARBA" id="ARBA00048267"/>
    </source>
</evidence>
<dbReference type="InterPro" id="IPR000673">
    <property type="entry name" value="Sig_transdc_resp-reg_Me-estase"/>
</dbReference>
<evidence type="ECO:0000256" key="4">
    <source>
        <dbReference type="PROSITE-ProRule" id="PRU00050"/>
    </source>
</evidence>
<dbReference type="STRING" id="151894.SAMN04488524_2072"/>
<dbReference type="PROSITE" id="PS50122">
    <property type="entry name" value="CHEB"/>
    <property type="match status" value="1"/>
</dbReference>
<dbReference type="CDD" id="cd16433">
    <property type="entry name" value="CheB"/>
    <property type="match status" value="1"/>
</dbReference>
<dbReference type="AlphaFoldDB" id="A0A1W2B841"/>
<dbReference type="GO" id="GO:0006935">
    <property type="term" value="P:chemotaxis"/>
    <property type="evidence" value="ECO:0007669"/>
    <property type="project" value="UniProtKB-UniRule"/>
</dbReference>
<gene>
    <name evidence="6" type="ORF">SAMN04488524_2072</name>
</gene>
<keyword evidence="1 4" id="KW-0378">Hydrolase</keyword>
<keyword evidence="4" id="KW-0145">Chemotaxis</keyword>
<dbReference type="EMBL" id="FWXT01000001">
    <property type="protein sequence ID" value="SMC69145.1"/>
    <property type="molecule type" value="Genomic_DNA"/>
</dbReference>
<dbReference type="PANTHER" id="PTHR42872">
    <property type="entry name" value="PROTEIN-GLUTAMATE METHYLESTERASE/PROTEIN-GLUTAMINE GLUTAMINASE"/>
    <property type="match status" value="1"/>
</dbReference>
<evidence type="ECO:0000256" key="2">
    <source>
        <dbReference type="ARBA" id="ARBA00039140"/>
    </source>
</evidence>
<comment type="catalytic activity">
    <reaction evidence="3">
        <text>[protein]-L-glutamate 5-O-methyl ester + H2O = L-glutamyl-[protein] + methanol + H(+)</text>
        <dbReference type="Rhea" id="RHEA:23236"/>
        <dbReference type="Rhea" id="RHEA-COMP:10208"/>
        <dbReference type="Rhea" id="RHEA-COMP:10311"/>
        <dbReference type="ChEBI" id="CHEBI:15377"/>
        <dbReference type="ChEBI" id="CHEBI:15378"/>
        <dbReference type="ChEBI" id="CHEBI:17790"/>
        <dbReference type="ChEBI" id="CHEBI:29973"/>
        <dbReference type="ChEBI" id="CHEBI:82795"/>
        <dbReference type="EC" id="3.1.1.61"/>
    </reaction>
</comment>
<feature type="active site" evidence="4">
    <location>
        <position position="12"/>
    </location>
</feature>
<dbReference type="PANTHER" id="PTHR42872:SF3">
    <property type="entry name" value="PROTEIN-GLUTAMATE METHYLESTERASE_PROTEIN-GLUTAMINE GLUTAMINASE 1"/>
    <property type="match status" value="1"/>
</dbReference>
<protein>
    <recommendedName>
        <fullName evidence="2">protein-glutamate methylesterase</fullName>
        <ecNumber evidence="2">3.1.1.61</ecNumber>
    </recommendedName>
</protein>
<dbReference type="GO" id="GO:0005737">
    <property type="term" value="C:cytoplasm"/>
    <property type="evidence" value="ECO:0007669"/>
    <property type="project" value="InterPro"/>
</dbReference>
<dbReference type="InterPro" id="IPR035909">
    <property type="entry name" value="CheB_C"/>
</dbReference>
<accession>A0A1W2B841</accession>
<dbReference type="SUPFAM" id="SSF52738">
    <property type="entry name" value="Methylesterase CheB, C-terminal domain"/>
    <property type="match status" value="1"/>
</dbReference>
<name>A0A1W2B841_9SPHI</name>
<dbReference type="Pfam" id="PF01339">
    <property type="entry name" value="CheB_methylest"/>
    <property type="match status" value="1"/>
</dbReference>
<feature type="active site" evidence="4">
    <location>
        <position position="39"/>
    </location>
</feature>
<keyword evidence="7" id="KW-1185">Reference proteome</keyword>
<evidence type="ECO:0000313" key="7">
    <source>
        <dbReference type="Proteomes" id="UP000192756"/>
    </source>
</evidence>
<feature type="domain" description="CheB-type methylesterase" evidence="5">
    <location>
        <begin position="1"/>
        <end position="183"/>
    </location>
</feature>